<reference evidence="1" key="1">
    <citation type="journal article" date="2010" name="Science">
        <title>The genome of the Western clawed frog Xenopus tropicalis.</title>
        <authorList>
            <person name="Hellsten U."/>
            <person name="Harland R.M."/>
            <person name="Gilchrist M.J."/>
            <person name="Hendrix D."/>
            <person name="Jurka J."/>
            <person name="Kapitonov V."/>
            <person name="Ovcharenko I."/>
            <person name="Putnam N.H."/>
            <person name="Shu S."/>
            <person name="Taher L."/>
            <person name="Blitz I.L."/>
            <person name="Blumberg B."/>
            <person name="Dichmann D.S."/>
            <person name="Dubchak I."/>
            <person name="Amaya E."/>
            <person name="Detter J.C."/>
            <person name="Fletcher R."/>
            <person name="Gerhard D.S."/>
            <person name="Goodstein D."/>
            <person name="Graves T."/>
            <person name="Grigoriev I.V."/>
            <person name="Grimwood J."/>
            <person name="Kawashima T."/>
            <person name="Lindquist E."/>
            <person name="Lucas S.M."/>
            <person name="Mead P.E."/>
            <person name="Mitros T."/>
            <person name="Ogino H."/>
            <person name="Ohta Y."/>
            <person name="Poliakov A.V."/>
            <person name="Pollet N."/>
            <person name="Robert J."/>
            <person name="Salamov A."/>
            <person name="Sater A.K."/>
            <person name="Schmutz J."/>
            <person name="Terry A."/>
            <person name="Vize P.D."/>
            <person name="Warren W.C."/>
            <person name="Wells D."/>
            <person name="Wills A."/>
            <person name="Wilson R.K."/>
            <person name="Zimmerman L.B."/>
            <person name="Zorn A.M."/>
            <person name="Grainger R."/>
            <person name="Grammer T."/>
            <person name="Khokha M.K."/>
            <person name="Richardson P.M."/>
            <person name="Rokhsar D.S."/>
        </authorList>
    </citation>
    <scope>NUCLEOTIDE SEQUENCE [LARGE SCALE GENOMIC DNA]</scope>
    <source>
        <strain evidence="1">Nigerian</strain>
    </source>
</reference>
<sequence length="88" mass="10011">MKPKLSCLEETHNNYVWRKRGTSTVKYGGGGIMVWGCFAVSGPERIAIIEGKMNSQVYQDILQENLRPSVQVKLSRRWVLQQDNDPSS</sequence>
<organism evidence="1">
    <name type="scientific">Xenopus tropicalis</name>
    <name type="common">Western clawed frog</name>
    <name type="synonym">Silurana tropicalis</name>
    <dbReference type="NCBI Taxonomy" id="8364"/>
    <lineage>
        <taxon>Eukaryota</taxon>
        <taxon>Metazoa</taxon>
        <taxon>Chordata</taxon>
        <taxon>Craniata</taxon>
        <taxon>Vertebrata</taxon>
        <taxon>Euteleostomi</taxon>
        <taxon>Amphibia</taxon>
        <taxon>Batrachia</taxon>
        <taxon>Anura</taxon>
        <taxon>Pipoidea</taxon>
        <taxon>Pipidae</taxon>
        <taxon>Xenopodinae</taxon>
        <taxon>Xenopus</taxon>
        <taxon>Silurana</taxon>
    </lineage>
</organism>
<dbReference type="Ensembl" id="ENSXETT00000115717">
    <property type="protein sequence ID" value="ENSXETP00000113697"/>
    <property type="gene ID" value="ENSXETG00000047671"/>
</dbReference>
<name>A0A803K078_XENTR</name>
<accession>A0A803K078</accession>
<dbReference type="GeneTree" id="ENSGT01050000245238"/>
<reference evidence="1" key="2">
    <citation type="submission" date="2021-03" db="UniProtKB">
        <authorList>
            <consortium name="Ensembl"/>
        </authorList>
    </citation>
    <scope>IDENTIFICATION</scope>
</reference>
<dbReference type="AlphaFoldDB" id="A0A803K078"/>
<evidence type="ECO:0000313" key="1">
    <source>
        <dbReference type="Ensembl" id="ENSXETP00000113697"/>
    </source>
</evidence>
<protein>
    <submittedName>
        <fullName evidence="1">Uncharacterized protein</fullName>
    </submittedName>
</protein>
<dbReference type="GO" id="GO:0003676">
    <property type="term" value="F:nucleic acid binding"/>
    <property type="evidence" value="ECO:0007669"/>
    <property type="project" value="InterPro"/>
</dbReference>
<dbReference type="Gene3D" id="3.30.420.10">
    <property type="entry name" value="Ribonuclease H-like superfamily/Ribonuclease H"/>
    <property type="match status" value="1"/>
</dbReference>
<dbReference type="InParanoid" id="A0A803K078"/>
<dbReference type="InterPro" id="IPR036397">
    <property type="entry name" value="RNaseH_sf"/>
</dbReference>
<proteinExistence type="predicted"/>